<keyword evidence="4" id="KW-0862">Zinc</keyword>
<keyword evidence="3" id="KW-0479">Metal-binding</keyword>
<keyword evidence="7" id="KW-0223">Dioxygenase</keyword>
<dbReference type="SUPFAM" id="SSF53213">
    <property type="entry name" value="LigB-like"/>
    <property type="match status" value="1"/>
</dbReference>
<evidence type="ECO:0000313" key="7">
    <source>
        <dbReference type="EMBL" id="GLQ34248.1"/>
    </source>
</evidence>
<dbReference type="Gene3D" id="3.40.830.10">
    <property type="entry name" value="LigB-like"/>
    <property type="match status" value="1"/>
</dbReference>
<dbReference type="CDD" id="cd07363">
    <property type="entry name" value="45_DOPA_Dioxygenase"/>
    <property type="match status" value="1"/>
</dbReference>
<evidence type="ECO:0000256" key="5">
    <source>
        <dbReference type="ARBA" id="ARBA00023002"/>
    </source>
</evidence>
<dbReference type="RefSeq" id="WP_284375958.1">
    <property type="nucleotide sequence ID" value="NZ_BSNN01000002.1"/>
</dbReference>
<evidence type="ECO:0000259" key="6">
    <source>
        <dbReference type="Pfam" id="PF02900"/>
    </source>
</evidence>
<dbReference type="Pfam" id="PF02900">
    <property type="entry name" value="LigB"/>
    <property type="match status" value="1"/>
</dbReference>
<name>A0ABQ5VSQ1_9RHOB</name>
<feature type="domain" description="Extradiol ring-cleavage dioxygenase class III enzyme subunit B" evidence="6">
    <location>
        <begin position="34"/>
        <end position="245"/>
    </location>
</feature>
<protein>
    <submittedName>
        <fullName evidence="7">Dioxygenase</fullName>
    </submittedName>
</protein>
<dbReference type="InterPro" id="IPR004183">
    <property type="entry name" value="Xdiol_dOase_suB"/>
</dbReference>
<evidence type="ECO:0000256" key="4">
    <source>
        <dbReference type="ARBA" id="ARBA00022833"/>
    </source>
</evidence>
<evidence type="ECO:0000256" key="1">
    <source>
        <dbReference type="ARBA" id="ARBA00001947"/>
    </source>
</evidence>
<reference evidence="8" key="1">
    <citation type="journal article" date="2019" name="Int. J. Syst. Evol. Microbiol.">
        <title>The Global Catalogue of Microorganisms (GCM) 10K type strain sequencing project: providing services to taxonomists for standard genome sequencing and annotation.</title>
        <authorList>
            <consortium name="The Broad Institute Genomics Platform"/>
            <consortium name="The Broad Institute Genome Sequencing Center for Infectious Disease"/>
            <person name="Wu L."/>
            <person name="Ma J."/>
        </authorList>
    </citation>
    <scope>NUCLEOTIDE SEQUENCE [LARGE SCALE GENOMIC DNA]</scope>
    <source>
        <strain evidence="8">NBRC 110140</strain>
    </source>
</reference>
<evidence type="ECO:0000256" key="3">
    <source>
        <dbReference type="ARBA" id="ARBA00022723"/>
    </source>
</evidence>
<dbReference type="PIRSF" id="PIRSF006157">
    <property type="entry name" value="Doxgns_DODA"/>
    <property type="match status" value="1"/>
</dbReference>
<keyword evidence="5" id="KW-0560">Oxidoreductase</keyword>
<dbReference type="EMBL" id="BSNN01000002">
    <property type="protein sequence ID" value="GLQ34248.1"/>
    <property type="molecule type" value="Genomic_DNA"/>
</dbReference>
<accession>A0ABQ5VSQ1</accession>
<sequence length="260" mass="28469">MQSALFLPHGAPDLALSDIPGTWFLRGLFKNRPIPKGIVIISAHWETSDLTLTTAPKLDTIHDFGGFSSALNRLQYPAKTAPWLIDATKSALSKGTFAVRDDPRRGLDHGAWIPLMLSRPSADIPVVQLSLPTGHSPQDLFLIGRALATLAVQDILVIGSGATVHNLYKLAPEGTPAPQFAMDFDDWLERVFLARDWSSLFHFHSLESGRFSHPTSEHLLPLILVAGICDARPGLEMRNLHRSYSYGSIGMAAWEVSDAS</sequence>
<comment type="caution">
    <text evidence="7">The sequence shown here is derived from an EMBL/GenBank/DDBJ whole genome shotgun (WGS) entry which is preliminary data.</text>
</comment>
<comment type="cofactor">
    <cofactor evidence="1">
        <name>Zn(2+)</name>
        <dbReference type="ChEBI" id="CHEBI:29105"/>
    </cofactor>
</comment>
<comment type="similarity">
    <text evidence="2">Belongs to the DODA-type extradiol aromatic ring-opening dioxygenase family.</text>
</comment>
<dbReference type="GO" id="GO:0051213">
    <property type="term" value="F:dioxygenase activity"/>
    <property type="evidence" value="ECO:0007669"/>
    <property type="project" value="UniProtKB-KW"/>
</dbReference>
<dbReference type="PANTHER" id="PTHR30096">
    <property type="entry name" value="4,5-DOPA DIOXYGENASE EXTRADIOL-LIKE PROTEIN"/>
    <property type="match status" value="1"/>
</dbReference>
<dbReference type="InterPro" id="IPR014436">
    <property type="entry name" value="Extradiol_dOase_DODA"/>
</dbReference>
<evidence type="ECO:0000256" key="2">
    <source>
        <dbReference type="ARBA" id="ARBA00007581"/>
    </source>
</evidence>
<gene>
    <name evidence="7" type="ORF">GCM10007939_05310</name>
</gene>
<keyword evidence="8" id="KW-1185">Reference proteome</keyword>
<proteinExistence type="inferred from homology"/>
<dbReference type="PANTHER" id="PTHR30096:SF0">
    <property type="entry name" value="4,5-DOPA DIOXYGENASE EXTRADIOL-LIKE PROTEIN"/>
    <property type="match status" value="1"/>
</dbReference>
<organism evidence="7 8">
    <name type="scientific">Amylibacter marinus</name>
    <dbReference type="NCBI Taxonomy" id="1475483"/>
    <lineage>
        <taxon>Bacteria</taxon>
        <taxon>Pseudomonadati</taxon>
        <taxon>Pseudomonadota</taxon>
        <taxon>Alphaproteobacteria</taxon>
        <taxon>Rhodobacterales</taxon>
        <taxon>Paracoccaceae</taxon>
        <taxon>Amylibacter</taxon>
    </lineage>
</organism>
<dbReference type="Proteomes" id="UP001156694">
    <property type="component" value="Unassembled WGS sequence"/>
</dbReference>
<evidence type="ECO:0000313" key="8">
    <source>
        <dbReference type="Proteomes" id="UP001156694"/>
    </source>
</evidence>